<evidence type="ECO:0000256" key="1">
    <source>
        <dbReference type="ARBA" id="ARBA00001971"/>
    </source>
</evidence>
<keyword evidence="10" id="KW-0812">Transmembrane</keyword>
<feature type="transmembrane region" description="Helical" evidence="10">
    <location>
        <begin position="6"/>
        <end position="31"/>
    </location>
</feature>
<dbReference type="InterPro" id="IPR002401">
    <property type="entry name" value="Cyt_P450_E_grp-I"/>
</dbReference>
<evidence type="ECO:0000256" key="2">
    <source>
        <dbReference type="ARBA" id="ARBA00010617"/>
    </source>
</evidence>
<keyword evidence="3 8" id="KW-0349">Heme</keyword>
<comment type="caution">
    <text evidence="11">The sequence shown here is derived from an EMBL/GenBank/DDBJ whole genome shotgun (WGS) entry which is preliminary data.</text>
</comment>
<dbReference type="PROSITE" id="PS00086">
    <property type="entry name" value="CYTOCHROME_P450"/>
    <property type="match status" value="1"/>
</dbReference>
<evidence type="ECO:0000256" key="9">
    <source>
        <dbReference type="RuleBase" id="RU000461"/>
    </source>
</evidence>
<dbReference type="CDD" id="cd11062">
    <property type="entry name" value="CYP58-like"/>
    <property type="match status" value="1"/>
</dbReference>
<feature type="binding site" description="axial binding residue" evidence="8">
    <location>
        <position position="379"/>
    </location>
    <ligand>
        <name>heme</name>
        <dbReference type="ChEBI" id="CHEBI:30413"/>
    </ligand>
    <ligandPart>
        <name>Fe</name>
        <dbReference type="ChEBI" id="CHEBI:18248"/>
    </ligandPart>
</feature>
<keyword evidence="6 8" id="KW-0408">Iron</keyword>
<evidence type="ECO:0000256" key="10">
    <source>
        <dbReference type="SAM" id="Phobius"/>
    </source>
</evidence>
<dbReference type="GO" id="GO:0005506">
    <property type="term" value="F:iron ion binding"/>
    <property type="evidence" value="ECO:0007669"/>
    <property type="project" value="InterPro"/>
</dbReference>
<dbReference type="EMBL" id="DF933820">
    <property type="protein sequence ID" value="GAM37558.1"/>
    <property type="molecule type" value="Genomic_DNA"/>
</dbReference>
<keyword evidence="12" id="KW-1185">Reference proteome</keyword>
<dbReference type="GO" id="GO:0016705">
    <property type="term" value="F:oxidoreductase activity, acting on paired donors, with incorporation or reduction of molecular oxygen"/>
    <property type="evidence" value="ECO:0007669"/>
    <property type="project" value="InterPro"/>
</dbReference>
<keyword evidence="10" id="KW-0472">Membrane</keyword>
<keyword evidence="7 9" id="KW-0503">Monooxygenase</keyword>
<dbReference type="Pfam" id="PF00067">
    <property type="entry name" value="p450"/>
    <property type="match status" value="2"/>
</dbReference>
<comment type="cofactor">
    <cofactor evidence="1 8">
        <name>heme</name>
        <dbReference type="ChEBI" id="CHEBI:30413"/>
    </cofactor>
</comment>
<evidence type="ECO:0000313" key="12">
    <source>
        <dbReference type="Proteomes" id="UP000053095"/>
    </source>
</evidence>
<protein>
    <submittedName>
        <fullName evidence="11">Benzoate 4-monooxygenase cytochrome P450</fullName>
    </submittedName>
</protein>
<evidence type="ECO:0000256" key="6">
    <source>
        <dbReference type="ARBA" id="ARBA00023004"/>
    </source>
</evidence>
<dbReference type="InterPro" id="IPR050121">
    <property type="entry name" value="Cytochrome_P450_monoxygenase"/>
</dbReference>
<evidence type="ECO:0000313" key="11">
    <source>
        <dbReference type="EMBL" id="GAM37558.1"/>
    </source>
</evidence>
<dbReference type="SUPFAM" id="SSF48264">
    <property type="entry name" value="Cytochrome P450"/>
    <property type="match status" value="1"/>
</dbReference>
<dbReference type="InterPro" id="IPR001128">
    <property type="entry name" value="Cyt_P450"/>
</dbReference>
<evidence type="ECO:0000256" key="7">
    <source>
        <dbReference type="ARBA" id="ARBA00023033"/>
    </source>
</evidence>
<dbReference type="InterPro" id="IPR017972">
    <property type="entry name" value="Cyt_P450_CS"/>
</dbReference>
<name>A0A6V8HH43_TALPI</name>
<evidence type="ECO:0000256" key="5">
    <source>
        <dbReference type="ARBA" id="ARBA00023002"/>
    </source>
</evidence>
<dbReference type="PRINTS" id="PR00463">
    <property type="entry name" value="EP450I"/>
</dbReference>
<accession>A0A6V8HH43</accession>
<keyword evidence="5 9" id="KW-0560">Oxidoreductase</keyword>
<dbReference type="Proteomes" id="UP000053095">
    <property type="component" value="Unassembled WGS sequence"/>
</dbReference>
<dbReference type="PANTHER" id="PTHR24305:SF157">
    <property type="entry name" value="N-ACETYLTRYPTOPHAN 6-HYDROXYLASE IVOC-RELATED"/>
    <property type="match status" value="1"/>
</dbReference>
<dbReference type="PANTHER" id="PTHR24305">
    <property type="entry name" value="CYTOCHROME P450"/>
    <property type="match status" value="1"/>
</dbReference>
<dbReference type="GO" id="GO:0020037">
    <property type="term" value="F:heme binding"/>
    <property type="evidence" value="ECO:0007669"/>
    <property type="project" value="InterPro"/>
</dbReference>
<dbReference type="AlphaFoldDB" id="A0A6V8HH43"/>
<evidence type="ECO:0000256" key="4">
    <source>
        <dbReference type="ARBA" id="ARBA00022723"/>
    </source>
</evidence>
<keyword evidence="10" id="KW-1133">Transmembrane helix</keyword>
<keyword evidence="4 8" id="KW-0479">Metal-binding</keyword>
<gene>
    <name evidence="11" type="ORF">TCE0_024f07577</name>
</gene>
<dbReference type="InterPro" id="IPR036396">
    <property type="entry name" value="Cyt_P450_sf"/>
</dbReference>
<reference evidence="12" key="1">
    <citation type="journal article" date="2015" name="Genome Announc.">
        <title>Draft genome sequence of Talaromyces cellulolyticus strain Y-94, a source of lignocellulosic biomass-degrading enzymes.</title>
        <authorList>
            <person name="Fujii T."/>
            <person name="Koike H."/>
            <person name="Sawayama S."/>
            <person name="Yano S."/>
            <person name="Inoue H."/>
        </authorList>
    </citation>
    <scope>NUCLEOTIDE SEQUENCE [LARGE SCALE GENOMIC DNA]</scope>
    <source>
        <strain evidence="12">Y-94</strain>
    </source>
</reference>
<organism evidence="11 12">
    <name type="scientific">Talaromyces pinophilus</name>
    <name type="common">Penicillium pinophilum</name>
    <dbReference type="NCBI Taxonomy" id="128442"/>
    <lineage>
        <taxon>Eukaryota</taxon>
        <taxon>Fungi</taxon>
        <taxon>Dikarya</taxon>
        <taxon>Ascomycota</taxon>
        <taxon>Pezizomycotina</taxon>
        <taxon>Eurotiomycetes</taxon>
        <taxon>Eurotiomycetidae</taxon>
        <taxon>Eurotiales</taxon>
        <taxon>Trichocomaceae</taxon>
        <taxon>Talaromyces</taxon>
        <taxon>Talaromyces sect. Talaromyces</taxon>
    </lineage>
</organism>
<dbReference type="Gene3D" id="1.10.630.10">
    <property type="entry name" value="Cytochrome P450"/>
    <property type="match status" value="2"/>
</dbReference>
<evidence type="ECO:0000256" key="8">
    <source>
        <dbReference type="PIRSR" id="PIRSR602401-1"/>
    </source>
</evidence>
<evidence type="ECO:0000256" key="3">
    <source>
        <dbReference type="ARBA" id="ARBA00022617"/>
    </source>
</evidence>
<comment type="similarity">
    <text evidence="2 9">Belongs to the cytochrome P450 family.</text>
</comment>
<dbReference type="GO" id="GO:0004497">
    <property type="term" value="F:monooxygenase activity"/>
    <property type="evidence" value="ECO:0007669"/>
    <property type="project" value="UniProtKB-KW"/>
</dbReference>
<sequence>MEIPSWSVILLNASGLYILSLILTAIYNIWFHPLAKFPGPKIAVIGPWYEAYYDIIKDGRYLWQIEKMHEKYGPIVRVNAHELHIKDVTYYAEVYSGSTRKVNKDAGSTGAFGVPTATAATVDHDLHRARRGYITKYFAKRNMSTLEPIVQERLDRLCGRIDERLKTGEPLNLDACFSALTADVITRRFYGNDFNYLGSPDFRFVIRNAFMGFTQMYHLAIFMPLAVKILKSMPLAVIRLIAPPVAELQQLKEEIAENGYRKFHAGKWDAEEKKSDHVYPLAQLEKLPYLTGVIQEGFRLSFGPVSRMPRIATQDALVYNGWTIPPGTAVSMSTMFMHLDETIYPNPTKFDPERWIRATEQGVNLNKYLTTFSKGSRMCLGMNMAYAEFYMTLARTVLTYDMELYNTTEKDIEIHHASIVGYPKKSRDPDFGQVVVKVTGRRGLPTAA</sequence>
<proteinExistence type="inferred from homology"/>